<dbReference type="Proteomes" id="UP000198211">
    <property type="component" value="Unassembled WGS sequence"/>
</dbReference>
<comment type="caution">
    <text evidence="3">The sequence shown here is derived from an EMBL/GenBank/DDBJ whole genome shotgun (WGS) entry which is preliminary data.</text>
</comment>
<evidence type="ECO:0000259" key="2">
    <source>
        <dbReference type="Pfam" id="PF18634"/>
    </source>
</evidence>
<dbReference type="Pfam" id="PF18634">
    <property type="entry name" value="RXLR_WY"/>
    <property type="match status" value="1"/>
</dbReference>
<proteinExistence type="predicted"/>
<gene>
    <name evidence="3" type="ORF">PHMEG_00034719</name>
</gene>
<organism evidence="3 4">
    <name type="scientific">Phytophthora megakarya</name>
    <dbReference type="NCBI Taxonomy" id="4795"/>
    <lineage>
        <taxon>Eukaryota</taxon>
        <taxon>Sar</taxon>
        <taxon>Stramenopiles</taxon>
        <taxon>Oomycota</taxon>
        <taxon>Peronosporomycetes</taxon>
        <taxon>Peronosporales</taxon>
        <taxon>Peronosporaceae</taxon>
        <taxon>Phytophthora</taxon>
    </lineage>
</organism>
<dbReference type="AlphaFoldDB" id="A0A225UQU2"/>
<keyword evidence="4" id="KW-1185">Reference proteome</keyword>
<evidence type="ECO:0000313" key="4">
    <source>
        <dbReference type="Proteomes" id="UP000198211"/>
    </source>
</evidence>
<sequence length="221" mass="25524">MRFIVLFVVATIIINIASGLEQHVTSKTTGLTRSFDAAVTTKRSLRAPETEVANLPDTDDSTYSEERVNFQGMAKGLSEKIKKLLQKLSDLFFRMRGKTPNNELNRLVASRSWKGNEDKKLLEWFRFVERYRKVKKFPDAEIYALLTPLQTEKQMVKLFESMKNDIPDLKNLGETLQKHLFQVWIDRGETLRRVGSILGPKTKSNFEIYKAFKTFKETPVA</sequence>
<dbReference type="OrthoDB" id="110905at2759"/>
<dbReference type="InterPro" id="IPR040786">
    <property type="entry name" value="RXLR_WY"/>
</dbReference>
<accession>A0A225UQU2</accession>
<protein>
    <submittedName>
        <fullName evidence="3">Avirulence (Avh) protein</fullName>
    </submittedName>
</protein>
<dbReference type="EMBL" id="NBNE01013103">
    <property type="protein sequence ID" value="OWY95310.1"/>
    <property type="molecule type" value="Genomic_DNA"/>
</dbReference>
<feature type="signal peptide" evidence="1">
    <location>
        <begin position="1"/>
        <end position="19"/>
    </location>
</feature>
<name>A0A225UQU2_9STRA</name>
<feature type="chain" id="PRO_5012013803" evidence="1">
    <location>
        <begin position="20"/>
        <end position="221"/>
    </location>
</feature>
<feature type="domain" description="RXLR phytopathogen effector protein WY-domain" evidence="2">
    <location>
        <begin position="131"/>
        <end position="178"/>
    </location>
</feature>
<keyword evidence="1" id="KW-0732">Signal</keyword>
<reference evidence="4" key="1">
    <citation type="submission" date="2017-03" db="EMBL/GenBank/DDBJ databases">
        <title>Phytopthora megakarya and P. palmivora, two closely related causual agents of cacao black pod achieved similar genome size and gene model numbers by different mechanisms.</title>
        <authorList>
            <person name="Ali S."/>
            <person name="Shao J."/>
            <person name="Larry D.J."/>
            <person name="Kronmiller B."/>
            <person name="Shen D."/>
            <person name="Strem M.D."/>
            <person name="Melnick R.L."/>
            <person name="Guiltinan M.J."/>
            <person name="Tyler B.M."/>
            <person name="Meinhardt L.W."/>
            <person name="Bailey B.A."/>
        </authorList>
    </citation>
    <scope>NUCLEOTIDE SEQUENCE [LARGE SCALE GENOMIC DNA]</scope>
    <source>
        <strain evidence="4">zdho120</strain>
    </source>
</reference>
<evidence type="ECO:0000313" key="3">
    <source>
        <dbReference type="EMBL" id="OWY95310.1"/>
    </source>
</evidence>
<evidence type="ECO:0000256" key="1">
    <source>
        <dbReference type="SAM" id="SignalP"/>
    </source>
</evidence>